<evidence type="ECO:0000313" key="1">
    <source>
        <dbReference type="EMBL" id="AKP52765.1"/>
    </source>
</evidence>
<sequence>MRIFFPLLILIATGCNGSVEEKTIDFKTNLLEIKLLETIPVNPRYTQLIASDSGEYLLLLNDFKDKFQFLELPSGGIAHEITIQREGENGISGFNAGTVTGWDSLWVTNRPPSLVLTNFSGEVLKKVTIIDDQTPLTVIRSDFDRRMHQYGNKIFGSQPLFMDHHGMNKDAIQKQRLVFSLDVNTGDVEWYDVFYREDYWDNGKKPSGYSWTEKDGKLYIAPWHDHEIQVFDLASGTVTNRKEVKSNHVNKPDYVNEILPMEKALANSFSSDRYKSLLYDKYRNVFYRFFLPSFDPEILEEEYNHLDLEFSRPYSGVMVLDSELNIIGEHIFDKFQVYSLNNHFVGEKGLYISANNPFNPEYNEDMLRYLIFTPELREE</sequence>
<dbReference type="EMBL" id="CP012040">
    <property type="protein sequence ID" value="AKP52765.1"/>
    <property type="molecule type" value="Genomic_DNA"/>
</dbReference>
<keyword evidence="2" id="KW-1185">Reference proteome</keyword>
<gene>
    <name evidence="1" type="ORF">CA2015_3376</name>
</gene>
<accession>A0A0H4PI93</accession>
<reference evidence="1 2" key="1">
    <citation type="submission" date="2015-07" db="EMBL/GenBank/DDBJ databases">
        <authorList>
            <person name="Kim K.M."/>
        </authorList>
    </citation>
    <scope>NUCLEOTIDE SEQUENCE [LARGE SCALE GENOMIC DNA]</scope>
    <source>
        <strain evidence="1 2">KCTC 12363</strain>
    </source>
</reference>
<dbReference type="AlphaFoldDB" id="A0A0H4PI93"/>
<evidence type="ECO:0008006" key="3">
    <source>
        <dbReference type="Google" id="ProtNLM"/>
    </source>
</evidence>
<proteinExistence type="predicted"/>
<dbReference type="KEGG" id="camu:CA2015_3376"/>
<dbReference type="Proteomes" id="UP000036520">
    <property type="component" value="Chromosome"/>
</dbReference>
<dbReference type="OrthoDB" id="836114at2"/>
<dbReference type="InterPro" id="IPR025316">
    <property type="entry name" value="DUF4221"/>
</dbReference>
<organism evidence="1 2">
    <name type="scientific">Cyclobacterium amurskyense</name>
    <dbReference type="NCBI Taxonomy" id="320787"/>
    <lineage>
        <taxon>Bacteria</taxon>
        <taxon>Pseudomonadati</taxon>
        <taxon>Bacteroidota</taxon>
        <taxon>Cytophagia</taxon>
        <taxon>Cytophagales</taxon>
        <taxon>Cyclobacteriaceae</taxon>
        <taxon>Cyclobacterium</taxon>
    </lineage>
</organism>
<dbReference type="SUPFAM" id="SSF63829">
    <property type="entry name" value="Calcium-dependent phosphotriesterase"/>
    <property type="match status" value="1"/>
</dbReference>
<evidence type="ECO:0000313" key="2">
    <source>
        <dbReference type="Proteomes" id="UP000036520"/>
    </source>
</evidence>
<dbReference type="PROSITE" id="PS51257">
    <property type="entry name" value="PROKAR_LIPOPROTEIN"/>
    <property type="match status" value="1"/>
</dbReference>
<name>A0A0H4PI93_9BACT</name>
<dbReference type="Pfam" id="PF13970">
    <property type="entry name" value="DUF4221"/>
    <property type="match status" value="1"/>
</dbReference>
<dbReference type="RefSeq" id="WP_048642948.1">
    <property type="nucleotide sequence ID" value="NZ_CP012040.1"/>
</dbReference>
<dbReference type="STRING" id="320787.CA2015_3376"/>
<protein>
    <recommendedName>
        <fullName evidence="3">Lipoprotein</fullName>
    </recommendedName>
</protein>